<evidence type="ECO:0008006" key="3">
    <source>
        <dbReference type="Google" id="ProtNLM"/>
    </source>
</evidence>
<reference evidence="1 2" key="1">
    <citation type="journal article" date="2018" name="PLoS Genet.">
        <title>Population sequencing reveals clonal diversity and ancestral inbreeding in the grapevine cultivar Chardonnay.</title>
        <authorList>
            <person name="Roach M.J."/>
            <person name="Johnson D.L."/>
            <person name="Bohlmann J."/>
            <person name="van Vuuren H.J."/>
            <person name="Jones S.J."/>
            <person name="Pretorius I.S."/>
            <person name="Schmidt S.A."/>
            <person name="Borneman A.R."/>
        </authorList>
    </citation>
    <scope>NUCLEOTIDE SEQUENCE [LARGE SCALE GENOMIC DNA]</scope>
    <source>
        <strain evidence="2">cv. Chardonnay</strain>
        <tissue evidence="1">Leaf</tissue>
    </source>
</reference>
<evidence type="ECO:0000313" key="2">
    <source>
        <dbReference type="Proteomes" id="UP000288805"/>
    </source>
</evidence>
<dbReference type="EMBL" id="QGNW01000902">
    <property type="protein sequence ID" value="RVW59213.1"/>
    <property type="molecule type" value="Genomic_DNA"/>
</dbReference>
<protein>
    <recommendedName>
        <fullName evidence="3">Reverse transcriptase domain-containing protein</fullName>
    </recommendedName>
</protein>
<evidence type="ECO:0000313" key="1">
    <source>
        <dbReference type="EMBL" id="RVW59213.1"/>
    </source>
</evidence>
<organism evidence="1 2">
    <name type="scientific">Vitis vinifera</name>
    <name type="common">Grape</name>
    <dbReference type="NCBI Taxonomy" id="29760"/>
    <lineage>
        <taxon>Eukaryota</taxon>
        <taxon>Viridiplantae</taxon>
        <taxon>Streptophyta</taxon>
        <taxon>Embryophyta</taxon>
        <taxon>Tracheophyta</taxon>
        <taxon>Spermatophyta</taxon>
        <taxon>Magnoliopsida</taxon>
        <taxon>eudicotyledons</taxon>
        <taxon>Gunneridae</taxon>
        <taxon>Pentapetalae</taxon>
        <taxon>rosids</taxon>
        <taxon>Vitales</taxon>
        <taxon>Vitaceae</taxon>
        <taxon>Viteae</taxon>
        <taxon>Vitis</taxon>
    </lineage>
</organism>
<dbReference type="Proteomes" id="UP000288805">
    <property type="component" value="Unassembled WGS sequence"/>
</dbReference>
<accession>A0A438FGV9</accession>
<name>A0A438FGV9_VITVI</name>
<gene>
    <name evidence="1" type="ORF">CK203_111095</name>
</gene>
<dbReference type="AlphaFoldDB" id="A0A438FGV9"/>
<comment type="caution">
    <text evidence="1">The sequence shown here is derived from an EMBL/GenBank/DDBJ whole genome shotgun (WGS) entry which is preliminary data.</text>
</comment>
<proteinExistence type="predicted"/>
<sequence length="309" mass="34194">MVEEQATSIIVLEVLLAYSGWRSDASHNATFLAHIPKKGGQVMCRISGLFVGSLYKILAKVRAKRLKSVIGKVVLNSQNVFVGGRQILDTALVANEAEEGSFITGFKVVGRDGEGFMSLTCCLQTTIFFFKSEIILVGGTEDVERAVALFGYKVGKLPTFYLGLPLAVPHKSIAAHKFATVANLWGRQGDGGGCWEVQEGEDSLAWKNDGRGKFSVKSYYKSLRAESNFLFLANEIWVCVLLLDVVFCLGSNLGKNLNGRHVNEEGMVHGNRLVWVFPNSMRNLLLEWKVKGLKKKKRAVWRSTPICLF</sequence>